<organism evidence="7 8">
    <name type="scientific">Pedobacter nutrimenti</name>
    <dbReference type="NCBI Taxonomy" id="1241337"/>
    <lineage>
        <taxon>Bacteria</taxon>
        <taxon>Pseudomonadati</taxon>
        <taxon>Bacteroidota</taxon>
        <taxon>Sphingobacteriia</taxon>
        <taxon>Sphingobacteriales</taxon>
        <taxon>Sphingobacteriaceae</taxon>
        <taxon>Pedobacter</taxon>
    </lineage>
</organism>
<keyword evidence="3" id="KW-0731">Sigma factor</keyword>
<dbReference type="NCBIfam" id="TIGR02985">
    <property type="entry name" value="Sig70_bacteroi1"/>
    <property type="match status" value="1"/>
</dbReference>
<evidence type="ECO:0000256" key="3">
    <source>
        <dbReference type="ARBA" id="ARBA00023082"/>
    </source>
</evidence>
<gene>
    <name evidence="7" type="ORF">B0O44_104469</name>
</gene>
<dbReference type="GO" id="GO:0003677">
    <property type="term" value="F:DNA binding"/>
    <property type="evidence" value="ECO:0007669"/>
    <property type="project" value="InterPro"/>
</dbReference>
<sequence length="200" mass="23715">MCSVQDVLMMTYNQLSDNDLLLLLKQRDHQAYTEIYKRYWSVLYRYSRKILQNENESKDVIQDVFVMIWSKSDQLDIHSSLSSFLYTTVRNSILKIFTKTKVKEKYMSSLEKFMEEGTDTTDHLLRDRELASRIEKEIARLPLKMREVFELSRKDFLSNKEIAGKMEISDKTVKKQINNALKILRLKLGPLAALFLFIHF</sequence>
<dbReference type="Pfam" id="PF08281">
    <property type="entry name" value="Sigma70_r4_2"/>
    <property type="match status" value="1"/>
</dbReference>
<comment type="similarity">
    <text evidence="1">Belongs to the sigma-70 factor family. ECF subfamily.</text>
</comment>
<reference evidence="7 8" key="1">
    <citation type="submission" date="2018-06" db="EMBL/GenBank/DDBJ databases">
        <title>Genomic Encyclopedia of Archaeal and Bacterial Type Strains, Phase II (KMG-II): from individual species to whole genera.</title>
        <authorList>
            <person name="Goeker M."/>
        </authorList>
    </citation>
    <scope>NUCLEOTIDE SEQUENCE [LARGE SCALE GENOMIC DNA]</scope>
    <source>
        <strain evidence="7 8">DSM 27372</strain>
    </source>
</reference>
<name>A0A318UH16_9SPHI</name>
<dbReference type="EMBL" id="QKLU01000004">
    <property type="protein sequence ID" value="PYF74298.1"/>
    <property type="molecule type" value="Genomic_DNA"/>
</dbReference>
<proteinExistence type="inferred from homology"/>
<dbReference type="Proteomes" id="UP000248198">
    <property type="component" value="Unassembled WGS sequence"/>
</dbReference>
<feature type="domain" description="RNA polymerase sigma factor 70 region 4 type 2" evidence="6">
    <location>
        <begin position="133"/>
        <end position="183"/>
    </location>
</feature>
<evidence type="ECO:0000313" key="8">
    <source>
        <dbReference type="Proteomes" id="UP000248198"/>
    </source>
</evidence>
<comment type="caution">
    <text evidence="7">The sequence shown here is derived from an EMBL/GenBank/DDBJ whole genome shotgun (WGS) entry which is preliminary data.</text>
</comment>
<dbReference type="SUPFAM" id="SSF88659">
    <property type="entry name" value="Sigma3 and sigma4 domains of RNA polymerase sigma factors"/>
    <property type="match status" value="1"/>
</dbReference>
<dbReference type="InterPro" id="IPR007627">
    <property type="entry name" value="RNA_pol_sigma70_r2"/>
</dbReference>
<protein>
    <submittedName>
        <fullName evidence="7">RNA polymerase sigma-70 factor (ECF subfamily)</fullName>
    </submittedName>
</protein>
<evidence type="ECO:0000256" key="2">
    <source>
        <dbReference type="ARBA" id="ARBA00023015"/>
    </source>
</evidence>
<dbReference type="InterPro" id="IPR013249">
    <property type="entry name" value="RNA_pol_sigma70_r4_t2"/>
</dbReference>
<dbReference type="NCBIfam" id="TIGR02937">
    <property type="entry name" value="sigma70-ECF"/>
    <property type="match status" value="1"/>
</dbReference>
<dbReference type="PANTHER" id="PTHR43133">
    <property type="entry name" value="RNA POLYMERASE ECF-TYPE SIGMA FACTO"/>
    <property type="match status" value="1"/>
</dbReference>
<dbReference type="PANTHER" id="PTHR43133:SF46">
    <property type="entry name" value="RNA POLYMERASE SIGMA-70 FACTOR ECF SUBFAMILY"/>
    <property type="match status" value="1"/>
</dbReference>
<dbReference type="GO" id="GO:0006352">
    <property type="term" value="P:DNA-templated transcription initiation"/>
    <property type="evidence" value="ECO:0007669"/>
    <property type="project" value="InterPro"/>
</dbReference>
<dbReference type="InterPro" id="IPR036388">
    <property type="entry name" value="WH-like_DNA-bd_sf"/>
</dbReference>
<keyword evidence="4" id="KW-0804">Transcription</keyword>
<dbReference type="InterPro" id="IPR014327">
    <property type="entry name" value="RNA_pol_sigma70_bacteroid"/>
</dbReference>
<dbReference type="InterPro" id="IPR014284">
    <property type="entry name" value="RNA_pol_sigma-70_dom"/>
</dbReference>
<evidence type="ECO:0000313" key="7">
    <source>
        <dbReference type="EMBL" id="PYF74298.1"/>
    </source>
</evidence>
<evidence type="ECO:0000259" key="5">
    <source>
        <dbReference type="Pfam" id="PF04542"/>
    </source>
</evidence>
<dbReference type="SUPFAM" id="SSF88946">
    <property type="entry name" value="Sigma2 domain of RNA polymerase sigma factors"/>
    <property type="match status" value="1"/>
</dbReference>
<dbReference type="InterPro" id="IPR013324">
    <property type="entry name" value="RNA_pol_sigma_r3/r4-like"/>
</dbReference>
<dbReference type="AlphaFoldDB" id="A0A318UH16"/>
<evidence type="ECO:0000259" key="6">
    <source>
        <dbReference type="Pfam" id="PF08281"/>
    </source>
</evidence>
<dbReference type="Gene3D" id="1.10.1740.10">
    <property type="match status" value="1"/>
</dbReference>
<keyword evidence="2" id="KW-0805">Transcription regulation</keyword>
<evidence type="ECO:0000256" key="1">
    <source>
        <dbReference type="ARBA" id="ARBA00010641"/>
    </source>
</evidence>
<feature type="domain" description="RNA polymerase sigma-70 region 2" evidence="5">
    <location>
        <begin position="35"/>
        <end position="99"/>
    </location>
</feature>
<dbReference type="Pfam" id="PF04542">
    <property type="entry name" value="Sigma70_r2"/>
    <property type="match status" value="1"/>
</dbReference>
<evidence type="ECO:0000256" key="4">
    <source>
        <dbReference type="ARBA" id="ARBA00023163"/>
    </source>
</evidence>
<dbReference type="InterPro" id="IPR013325">
    <property type="entry name" value="RNA_pol_sigma_r2"/>
</dbReference>
<dbReference type="InterPro" id="IPR039425">
    <property type="entry name" value="RNA_pol_sigma-70-like"/>
</dbReference>
<accession>A0A318UH16</accession>
<dbReference type="Gene3D" id="1.10.10.10">
    <property type="entry name" value="Winged helix-like DNA-binding domain superfamily/Winged helix DNA-binding domain"/>
    <property type="match status" value="1"/>
</dbReference>
<dbReference type="GO" id="GO:0016987">
    <property type="term" value="F:sigma factor activity"/>
    <property type="evidence" value="ECO:0007669"/>
    <property type="project" value="UniProtKB-KW"/>
</dbReference>
<keyword evidence="8" id="KW-1185">Reference proteome</keyword>